<evidence type="ECO:0000313" key="2">
    <source>
        <dbReference type="Proteomes" id="UP000608579"/>
    </source>
</evidence>
<reference evidence="1" key="1">
    <citation type="journal article" date="2020" name="ISME J.">
        <title>Gammaproteobacteria mediating utilization of methyl-, sulfur- and petroleum organic compounds in deep ocean hydrothermal plumes.</title>
        <authorList>
            <person name="Zhou Z."/>
            <person name="Liu Y."/>
            <person name="Pan J."/>
            <person name="Cron B.R."/>
            <person name="Toner B.M."/>
            <person name="Anantharaman K."/>
            <person name="Breier J.A."/>
            <person name="Dick G.J."/>
            <person name="Li M."/>
        </authorList>
    </citation>
    <scope>NUCLEOTIDE SEQUENCE</scope>
    <source>
        <strain evidence="1">SZUA-1515</strain>
    </source>
</reference>
<evidence type="ECO:0000313" key="1">
    <source>
        <dbReference type="EMBL" id="HIQ30015.1"/>
    </source>
</evidence>
<dbReference type="EMBL" id="DQVM01000109">
    <property type="protein sequence ID" value="HIQ30015.1"/>
    <property type="molecule type" value="Genomic_DNA"/>
</dbReference>
<organism evidence="1 2">
    <name type="scientific">Caldiarchaeum subterraneum</name>
    <dbReference type="NCBI Taxonomy" id="311458"/>
    <lineage>
        <taxon>Archaea</taxon>
        <taxon>Nitrososphaerota</taxon>
        <taxon>Candidatus Caldarchaeales</taxon>
        <taxon>Candidatus Caldarchaeaceae</taxon>
        <taxon>Candidatus Caldarchaeum</taxon>
    </lineage>
</organism>
<dbReference type="PANTHER" id="PTHR42685">
    <property type="entry name" value="GERANYLGERANYL DIPHOSPHATE REDUCTASE"/>
    <property type="match status" value="1"/>
</dbReference>
<accession>A0A833EAU2</accession>
<sequence length="335" mass="38420">MRIAIVGGGVAGSYLASLMANKHDIVIYERQSYEKFYTVCAWGTSLPELRKLSSKIGLNFDDYVLFAGKRMIVQLRDEELEIPLKGLCTFDKRRFVMDMHKGKEIIYGEAVRTAPTDKYDLVVDATGFSRSLLPRVGKDYFIPTLEYKVKYRNPPLDDFMVRPLPGLTGYLWYFPLDNGYAHVGAGDYYKQHVEYLNDFMRRHGGEVVMKIGRPVRISPPHLCQPIMQNNLVGVGESIGVVYPALGEGIIPGMHNAQLLASCIEEGRLQEYPSKVLKKFNVYEKVFQFIRKKIKGEFNLLRDFRLVLSAFLHMKLAEDRYGMVIRLKDWLRVVEG</sequence>
<dbReference type="AlphaFoldDB" id="A0A833EAU2"/>
<dbReference type="Proteomes" id="UP000608579">
    <property type="component" value="Unassembled WGS sequence"/>
</dbReference>
<protein>
    <submittedName>
        <fullName evidence="1">NAD(P)/FAD-dependent oxidoreductase</fullName>
    </submittedName>
</protein>
<dbReference type="PANTHER" id="PTHR42685:SF21">
    <property type="entry name" value="DEHYDROGENASE (FLAVOPROTEIN)-LIKE PROTEIN"/>
    <property type="match status" value="1"/>
</dbReference>
<dbReference type="InterPro" id="IPR050407">
    <property type="entry name" value="Geranylgeranyl_reductase"/>
</dbReference>
<dbReference type="InterPro" id="IPR036188">
    <property type="entry name" value="FAD/NAD-bd_sf"/>
</dbReference>
<dbReference type="SUPFAM" id="SSF51905">
    <property type="entry name" value="FAD/NAD(P)-binding domain"/>
    <property type="match status" value="1"/>
</dbReference>
<name>A0A833EAU2_CALS0</name>
<dbReference type="Gene3D" id="3.50.50.60">
    <property type="entry name" value="FAD/NAD(P)-binding domain"/>
    <property type="match status" value="1"/>
</dbReference>
<gene>
    <name evidence="1" type="ORF">EYH45_05565</name>
</gene>
<proteinExistence type="predicted"/>
<comment type="caution">
    <text evidence="1">The sequence shown here is derived from an EMBL/GenBank/DDBJ whole genome shotgun (WGS) entry which is preliminary data.</text>
</comment>